<name>A0A5B7ZZ21_9BACT</name>
<dbReference type="AlphaFoldDB" id="A0A5B7ZZ21"/>
<dbReference type="SUPFAM" id="SSF81593">
    <property type="entry name" value="Nucleotidyltransferase substrate binding subunit/domain"/>
    <property type="match status" value="1"/>
</dbReference>
<proteinExistence type="predicted"/>
<dbReference type="KEGG" id="hyj:FHG12_10220"/>
<dbReference type="OrthoDB" id="9808176at2"/>
<sequence length="130" mass="14899">MTKQEHVAYWKETAEQDWSSAQVLFGAGNYLNSLFLAHLVIEKLSKALWVQENTDDYPPRIHNIIRLLAATSYALNPAETVLVAELNQFQMEGRYPDYSRTVYQQATASHTQNVLRDTASLRQCLLNKLL</sequence>
<organism evidence="2 3">
    <name type="scientific">Hymenobacter jejuensis</name>
    <dbReference type="NCBI Taxonomy" id="2502781"/>
    <lineage>
        <taxon>Bacteria</taxon>
        <taxon>Pseudomonadati</taxon>
        <taxon>Bacteroidota</taxon>
        <taxon>Cytophagia</taxon>
        <taxon>Cytophagales</taxon>
        <taxon>Hymenobacteraceae</taxon>
        <taxon>Hymenobacter</taxon>
    </lineage>
</organism>
<reference evidence="2 3" key="1">
    <citation type="submission" date="2019-06" db="EMBL/GenBank/DDBJ databases">
        <authorList>
            <person name="Srinivasan S."/>
        </authorList>
    </citation>
    <scope>NUCLEOTIDE SEQUENCE [LARGE SCALE GENOMIC DNA]</scope>
    <source>
        <strain evidence="2 3">17J68-5</strain>
    </source>
</reference>
<dbReference type="RefSeq" id="WP_139515637.1">
    <property type="nucleotide sequence ID" value="NZ_CP040896.1"/>
</dbReference>
<evidence type="ECO:0000313" key="3">
    <source>
        <dbReference type="Proteomes" id="UP000305398"/>
    </source>
</evidence>
<dbReference type="Proteomes" id="UP000305398">
    <property type="component" value="Chromosome"/>
</dbReference>
<evidence type="ECO:0000313" key="2">
    <source>
        <dbReference type="EMBL" id="QDA60461.1"/>
    </source>
</evidence>
<dbReference type="PROSITE" id="PS50910">
    <property type="entry name" value="HEPN"/>
    <property type="match status" value="1"/>
</dbReference>
<accession>A0A5B7ZZ21</accession>
<keyword evidence="3" id="KW-1185">Reference proteome</keyword>
<gene>
    <name evidence="2" type="ORF">FHG12_10220</name>
</gene>
<dbReference type="InterPro" id="IPR007842">
    <property type="entry name" value="HEPN_dom"/>
</dbReference>
<evidence type="ECO:0000259" key="1">
    <source>
        <dbReference type="PROSITE" id="PS50910"/>
    </source>
</evidence>
<dbReference type="Pfam" id="PF05168">
    <property type="entry name" value="HEPN"/>
    <property type="match status" value="1"/>
</dbReference>
<protein>
    <submittedName>
        <fullName evidence="2">HEPN domain-containing protein</fullName>
    </submittedName>
</protein>
<dbReference type="Gene3D" id="1.20.120.330">
    <property type="entry name" value="Nucleotidyltransferases domain 2"/>
    <property type="match status" value="1"/>
</dbReference>
<feature type="domain" description="HEPN" evidence="1">
    <location>
        <begin position="11"/>
        <end position="121"/>
    </location>
</feature>
<dbReference type="EMBL" id="CP040896">
    <property type="protein sequence ID" value="QDA60461.1"/>
    <property type="molecule type" value="Genomic_DNA"/>
</dbReference>